<dbReference type="AlphaFoldDB" id="A0ABD5XSR3"/>
<comment type="similarity">
    <text evidence="3">Belongs to the acetyltransferase family. RimJ subfamily.</text>
</comment>
<dbReference type="EMBL" id="JBHSZG010000001">
    <property type="protein sequence ID" value="MFC7136556.1"/>
    <property type="molecule type" value="Genomic_DNA"/>
</dbReference>
<keyword evidence="2 5" id="KW-0012">Acyltransferase</keyword>
<evidence type="ECO:0000313" key="6">
    <source>
        <dbReference type="Proteomes" id="UP001596368"/>
    </source>
</evidence>
<evidence type="ECO:0000256" key="1">
    <source>
        <dbReference type="ARBA" id="ARBA00022679"/>
    </source>
</evidence>
<dbReference type="GO" id="GO:0016746">
    <property type="term" value="F:acyltransferase activity"/>
    <property type="evidence" value="ECO:0007669"/>
    <property type="project" value="UniProtKB-KW"/>
</dbReference>
<protein>
    <submittedName>
        <fullName evidence="5">GNAT family N-acetyltransferase</fullName>
        <ecNumber evidence="5">2.3.-.-</ecNumber>
    </submittedName>
</protein>
<dbReference type="PROSITE" id="PS51186">
    <property type="entry name" value="GNAT"/>
    <property type="match status" value="1"/>
</dbReference>
<dbReference type="RefSeq" id="WP_284014500.1">
    <property type="nucleotide sequence ID" value="NZ_CP126156.1"/>
</dbReference>
<name>A0ABD5XSR3_9EURY</name>
<dbReference type="InterPro" id="IPR016181">
    <property type="entry name" value="Acyl_CoA_acyltransferase"/>
</dbReference>
<dbReference type="EC" id="2.3.-.-" evidence="5"/>
<dbReference type="Proteomes" id="UP001596368">
    <property type="component" value="Unassembled WGS sequence"/>
</dbReference>
<evidence type="ECO:0000313" key="5">
    <source>
        <dbReference type="EMBL" id="MFC7136556.1"/>
    </source>
</evidence>
<keyword evidence="1 5" id="KW-0808">Transferase</keyword>
<keyword evidence="6" id="KW-1185">Reference proteome</keyword>
<dbReference type="Gene3D" id="3.40.630.30">
    <property type="match status" value="1"/>
</dbReference>
<dbReference type="InterPro" id="IPR051531">
    <property type="entry name" value="N-acetyltransferase"/>
</dbReference>
<dbReference type="PANTHER" id="PTHR43792">
    <property type="entry name" value="GNAT FAMILY, PUTATIVE (AFU_ORTHOLOGUE AFUA_3G00765)-RELATED-RELATED"/>
    <property type="match status" value="1"/>
</dbReference>
<sequence>MAGAVFRDGEVVELRTVEADDTEFLRDLINDPQVRAGIANRVPKTLDDEREWVDSLGGDGEANFLVCVDGEPVGTIGLRRRHDPSFGTWSLGYLIAPADWDNGYATDAVREATAYAFEERRAGKLFATVYETNPASARVLEKVGFAEEAVLRGEAFVDGERVDMRRFGLLAEEWDGGRD</sequence>
<dbReference type="GeneID" id="81121762"/>
<dbReference type="Pfam" id="PF13302">
    <property type="entry name" value="Acetyltransf_3"/>
    <property type="match status" value="1"/>
</dbReference>
<comment type="caution">
    <text evidence="5">The sequence shown here is derived from an EMBL/GenBank/DDBJ whole genome shotgun (WGS) entry which is preliminary data.</text>
</comment>
<accession>A0ABD5XSR3</accession>
<gene>
    <name evidence="5" type="ORF">ACFQRB_08600</name>
</gene>
<dbReference type="SUPFAM" id="SSF55729">
    <property type="entry name" value="Acyl-CoA N-acyltransferases (Nat)"/>
    <property type="match status" value="1"/>
</dbReference>
<evidence type="ECO:0000256" key="2">
    <source>
        <dbReference type="ARBA" id="ARBA00023315"/>
    </source>
</evidence>
<dbReference type="PANTHER" id="PTHR43792:SF8">
    <property type="entry name" value="[RIBOSOMAL PROTEIN US5]-ALANINE N-ACETYLTRANSFERASE"/>
    <property type="match status" value="1"/>
</dbReference>
<evidence type="ECO:0000256" key="3">
    <source>
        <dbReference type="ARBA" id="ARBA00038502"/>
    </source>
</evidence>
<organism evidence="5 6">
    <name type="scientific">Halobaculum litoreum</name>
    <dbReference type="NCBI Taxonomy" id="3031998"/>
    <lineage>
        <taxon>Archaea</taxon>
        <taxon>Methanobacteriati</taxon>
        <taxon>Methanobacteriota</taxon>
        <taxon>Stenosarchaea group</taxon>
        <taxon>Halobacteria</taxon>
        <taxon>Halobacteriales</taxon>
        <taxon>Haloferacaceae</taxon>
        <taxon>Halobaculum</taxon>
    </lineage>
</organism>
<dbReference type="InterPro" id="IPR000182">
    <property type="entry name" value="GNAT_dom"/>
</dbReference>
<feature type="domain" description="N-acetyltransferase" evidence="4">
    <location>
        <begin position="12"/>
        <end position="169"/>
    </location>
</feature>
<reference evidence="5 6" key="1">
    <citation type="journal article" date="2019" name="Int. J. Syst. Evol. Microbiol.">
        <title>The Global Catalogue of Microorganisms (GCM) 10K type strain sequencing project: providing services to taxonomists for standard genome sequencing and annotation.</title>
        <authorList>
            <consortium name="The Broad Institute Genomics Platform"/>
            <consortium name="The Broad Institute Genome Sequencing Center for Infectious Disease"/>
            <person name="Wu L."/>
            <person name="Ma J."/>
        </authorList>
    </citation>
    <scope>NUCLEOTIDE SEQUENCE [LARGE SCALE GENOMIC DNA]</scope>
    <source>
        <strain evidence="5 6">DT92</strain>
    </source>
</reference>
<evidence type="ECO:0000259" key="4">
    <source>
        <dbReference type="PROSITE" id="PS51186"/>
    </source>
</evidence>
<proteinExistence type="inferred from homology"/>